<evidence type="ECO:0000256" key="5">
    <source>
        <dbReference type="ARBA" id="ARBA00022884"/>
    </source>
</evidence>
<sequence length="113" mass="13563">MVYFKDWEEFHEASMKLYQSNPQKTRFTMKYRHCDGVLVLKVTDDKTCLKYAVSYSQDLHEVEKITNSLLRLMASKDIQEPKKPQQSNNQQDNEKEKPKNNQNKQNKRKKHQD</sequence>
<dbReference type="GO" id="GO:0005829">
    <property type="term" value="C:cytosol"/>
    <property type="evidence" value="ECO:0007669"/>
    <property type="project" value="UniProtKB-ARBA"/>
</dbReference>
<dbReference type="Proteomes" id="UP001149090">
    <property type="component" value="Unassembled WGS sequence"/>
</dbReference>
<protein>
    <recommendedName>
        <fullName evidence="3">Signal recognition particle 9 kDa protein</fullName>
    </recommendedName>
</protein>
<accession>A0A9Q0LWR8</accession>
<evidence type="ECO:0000259" key="10">
    <source>
        <dbReference type="Pfam" id="PF05486"/>
    </source>
</evidence>
<keyword evidence="4" id="KW-0963">Cytoplasm</keyword>
<dbReference type="OMA" id="DPMKVRF"/>
<evidence type="ECO:0000256" key="4">
    <source>
        <dbReference type="ARBA" id="ARBA00022490"/>
    </source>
</evidence>
<evidence type="ECO:0000256" key="2">
    <source>
        <dbReference type="ARBA" id="ARBA00009193"/>
    </source>
</evidence>
<evidence type="ECO:0000256" key="8">
    <source>
        <dbReference type="ARBA" id="ARBA00045462"/>
    </source>
</evidence>
<organism evidence="11 12">
    <name type="scientific">Anaeramoeba ignava</name>
    <name type="common">Anaerobic marine amoeba</name>
    <dbReference type="NCBI Taxonomy" id="1746090"/>
    <lineage>
        <taxon>Eukaryota</taxon>
        <taxon>Metamonada</taxon>
        <taxon>Anaeramoebidae</taxon>
        <taxon>Anaeramoeba</taxon>
    </lineage>
</organism>
<proteinExistence type="inferred from homology"/>
<keyword evidence="6" id="KW-0733">Signal recognition particle</keyword>
<evidence type="ECO:0000313" key="11">
    <source>
        <dbReference type="EMBL" id="KAJ5078848.1"/>
    </source>
</evidence>
<comment type="similarity">
    <text evidence="2">Belongs to the SRP9 family.</text>
</comment>
<dbReference type="FunFam" id="3.30.720.10:FF:000001">
    <property type="entry name" value="Signal recognition particle 9 kDa protein"/>
    <property type="match status" value="1"/>
</dbReference>
<dbReference type="SUPFAM" id="SSF54762">
    <property type="entry name" value="Signal recognition particle alu RNA binding heterodimer, SRP9/14"/>
    <property type="match status" value="1"/>
</dbReference>
<dbReference type="Pfam" id="PF05486">
    <property type="entry name" value="SRP9-21"/>
    <property type="match status" value="1"/>
</dbReference>
<comment type="subcellular location">
    <subcellularLocation>
        <location evidence="1">Cytoplasm</location>
    </subcellularLocation>
</comment>
<dbReference type="GO" id="GO:0006614">
    <property type="term" value="P:SRP-dependent cotranslational protein targeting to membrane"/>
    <property type="evidence" value="ECO:0007669"/>
    <property type="project" value="InterPro"/>
</dbReference>
<dbReference type="PANTHER" id="PTHR12834:SF12">
    <property type="entry name" value="SIGNAL RECOGNITION PARTICLE 9 KDA PROTEIN"/>
    <property type="match status" value="1"/>
</dbReference>
<evidence type="ECO:0000256" key="7">
    <source>
        <dbReference type="ARBA" id="ARBA00023274"/>
    </source>
</evidence>
<evidence type="ECO:0000256" key="9">
    <source>
        <dbReference type="SAM" id="MobiDB-lite"/>
    </source>
</evidence>
<keyword evidence="12" id="KW-1185">Reference proteome</keyword>
<dbReference type="Gene3D" id="3.30.720.10">
    <property type="entry name" value="Signal recognition particle alu RNA binding heterodimer, srp9/1"/>
    <property type="match status" value="1"/>
</dbReference>
<dbReference type="InterPro" id="IPR039432">
    <property type="entry name" value="SRP9_dom"/>
</dbReference>
<dbReference type="EMBL" id="JAPDFW010000044">
    <property type="protein sequence ID" value="KAJ5078848.1"/>
    <property type="molecule type" value="Genomic_DNA"/>
</dbReference>
<dbReference type="InterPro" id="IPR039914">
    <property type="entry name" value="SRP9-like"/>
</dbReference>
<dbReference type="OrthoDB" id="360923at2759"/>
<dbReference type="AlphaFoldDB" id="A0A9Q0LWR8"/>
<feature type="domain" description="SRP9" evidence="10">
    <location>
        <begin position="4"/>
        <end position="71"/>
    </location>
</feature>
<evidence type="ECO:0000256" key="1">
    <source>
        <dbReference type="ARBA" id="ARBA00004496"/>
    </source>
</evidence>
<dbReference type="PANTHER" id="PTHR12834">
    <property type="entry name" value="SIGNAL RECOGNITION PARTICLE 9 KDA PROTEIN"/>
    <property type="match status" value="1"/>
</dbReference>
<name>A0A9Q0LWR8_ANAIG</name>
<feature type="region of interest" description="Disordered" evidence="9">
    <location>
        <begin position="75"/>
        <end position="113"/>
    </location>
</feature>
<dbReference type="InterPro" id="IPR009018">
    <property type="entry name" value="Signal_recog_particle_SRP9/14"/>
</dbReference>
<reference evidence="11" key="1">
    <citation type="submission" date="2022-10" db="EMBL/GenBank/DDBJ databases">
        <title>Novel sulphate-reducing endosymbionts in the free-living metamonad Anaeramoeba.</title>
        <authorList>
            <person name="Jerlstrom-Hultqvist J."/>
            <person name="Cepicka I."/>
            <person name="Gallot-Lavallee L."/>
            <person name="Salas-Leiva D."/>
            <person name="Curtis B.A."/>
            <person name="Zahonova K."/>
            <person name="Pipaliya S."/>
            <person name="Dacks J."/>
            <person name="Roger A.J."/>
        </authorList>
    </citation>
    <scope>NUCLEOTIDE SEQUENCE</scope>
    <source>
        <strain evidence="11">BMAN</strain>
    </source>
</reference>
<comment type="function">
    <text evidence="8">Component of the signal recognition particle (SRP) complex, a ribonucleoprotein complex that mediates the cotranslational targeting of secretory and membrane proteins to the endoplasmic reticulum (ER). SRP9 together with SRP14 and the Alu portion of the SRP RNA, constitutes the elongation arrest domain of SRP. The complex of SRP9 and SRP14 is required for SRP RNA binding.</text>
</comment>
<evidence type="ECO:0000313" key="12">
    <source>
        <dbReference type="Proteomes" id="UP001149090"/>
    </source>
</evidence>
<evidence type="ECO:0000256" key="3">
    <source>
        <dbReference type="ARBA" id="ARBA00020414"/>
    </source>
</evidence>
<keyword evidence="7" id="KW-0687">Ribonucleoprotein</keyword>
<keyword evidence="5" id="KW-0694">RNA-binding</keyword>
<comment type="caution">
    <text evidence="11">The sequence shown here is derived from an EMBL/GenBank/DDBJ whole genome shotgun (WGS) entry which is preliminary data.</text>
</comment>
<evidence type="ECO:0000256" key="6">
    <source>
        <dbReference type="ARBA" id="ARBA00023135"/>
    </source>
</evidence>
<dbReference type="GO" id="GO:0005786">
    <property type="term" value="C:signal recognition particle, endoplasmic reticulum targeting"/>
    <property type="evidence" value="ECO:0007669"/>
    <property type="project" value="UniProtKB-KW"/>
</dbReference>
<gene>
    <name evidence="11" type="ORF">M0811_04571</name>
</gene>
<dbReference type="GO" id="GO:0008312">
    <property type="term" value="F:7S RNA binding"/>
    <property type="evidence" value="ECO:0007669"/>
    <property type="project" value="InterPro"/>
</dbReference>